<dbReference type="Proteomes" id="UP000827721">
    <property type="component" value="Unassembled WGS sequence"/>
</dbReference>
<dbReference type="SMART" id="SM00335">
    <property type="entry name" value="ANX"/>
    <property type="match status" value="3"/>
</dbReference>
<dbReference type="InterPro" id="IPR004843">
    <property type="entry name" value="Calcineurin-like_PHP"/>
</dbReference>
<keyword evidence="5" id="KW-0677">Repeat</keyword>
<dbReference type="PANTHER" id="PTHR10161:SF14">
    <property type="entry name" value="TARTRATE-RESISTANT ACID PHOSPHATASE TYPE 5"/>
    <property type="match status" value="1"/>
</dbReference>
<evidence type="ECO:0000259" key="8">
    <source>
        <dbReference type="Pfam" id="PF00149"/>
    </source>
</evidence>
<evidence type="ECO:0000256" key="6">
    <source>
        <dbReference type="ARBA" id="ARBA00022801"/>
    </source>
</evidence>
<evidence type="ECO:0000256" key="5">
    <source>
        <dbReference type="ARBA" id="ARBA00022737"/>
    </source>
</evidence>
<dbReference type="PANTHER" id="PTHR10161">
    <property type="entry name" value="TARTRATE-RESISTANT ACID PHOSPHATASE TYPE 5"/>
    <property type="match status" value="1"/>
</dbReference>
<evidence type="ECO:0000256" key="1">
    <source>
        <dbReference type="ARBA" id="ARBA00000032"/>
    </source>
</evidence>
<accession>A0ABQ8I2E8</accession>
<reference evidence="9 10" key="1">
    <citation type="submission" date="2021-02" db="EMBL/GenBank/DDBJ databases">
        <title>Plant Genome Project.</title>
        <authorList>
            <person name="Zhang R.-G."/>
        </authorList>
    </citation>
    <scope>NUCLEOTIDE SEQUENCE [LARGE SCALE GENOMIC DNA]</scope>
    <source>
        <tissue evidence="9">Leaves</tissue>
    </source>
</reference>
<dbReference type="Gene3D" id="1.10.220.10">
    <property type="entry name" value="Annexin"/>
    <property type="match status" value="4"/>
</dbReference>
<comment type="caution">
    <text evidence="9">The sequence shown here is derived from an EMBL/GenBank/DDBJ whole genome shotgun (WGS) entry which is preliminary data.</text>
</comment>
<name>A0ABQ8I2E8_9ROSI</name>
<organism evidence="9 10">
    <name type="scientific">Xanthoceras sorbifolium</name>
    <dbReference type="NCBI Taxonomy" id="99658"/>
    <lineage>
        <taxon>Eukaryota</taxon>
        <taxon>Viridiplantae</taxon>
        <taxon>Streptophyta</taxon>
        <taxon>Embryophyta</taxon>
        <taxon>Tracheophyta</taxon>
        <taxon>Spermatophyta</taxon>
        <taxon>Magnoliopsida</taxon>
        <taxon>eudicotyledons</taxon>
        <taxon>Gunneridae</taxon>
        <taxon>Pentapetalae</taxon>
        <taxon>rosids</taxon>
        <taxon>malvids</taxon>
        <taxon>Sapindales</taxon>
        <taxon>Sapindaceae</taxon>
        <taxon>Xanthoceroideae</taxon>
        <taxon>Xanthoceras</taxon>
    </lineage>
</organism>
<dbReference type="InterPro" id="IPR001464">
    <property type="entry name" value="Annexin"/>
</dbReference>
<evidence type="ECO:0000313" key="10">
    <source>
        <dbReference type="Proteomes" id="UP000827721"/>
    </source>
</evidence>
<comment type="catalytic activity">
    <reaction evidence="1">
        <text>a phosphate monoester + H2O = an alcohol + phosphate</text>
        <dbReference type="Rhea" id="RHEA:15017"/>
        <dbReference type="ChEBI" id="CHEBI:15377"/>
        <dbReference type="ChEBI" id="CHEBI:30879"/>
        <dbReference type="ChEBI" id="CHEBI:43474"/>
        <dbReference type="ChEBI" id="CHEBI:67140"/>
        <dbReference type="EC" id="3.1.3.2"/>
    </reaction>
</comment>
<evidence type="ECO:0000313" key="9">
    <source>
        <dbReference type="EMBL" id="KAH7570812.1"/>
    </source>
</evidence>
<dbReference type="SUPFAM" id="SSF47874">
    <property type="entry name" value="Annexin"/>
    <property type="match status" value="1"/>
</dbReference>
<dbReference type="CDD" id="cd07378">
    <property type="entry name" value="MPP_ACP5"/>
    <property type="match status" value="1"/>
</dbReference>
<dbReference type="InterPro" id="IPR024927">
    <property type="entry name" value="Acid_PPase"/>
</dbReference>
<dbReference type="PRINTS" id="PR00196">
    <property type="entry name" value="ANNEXIN"/>
</dbReference>
<evidence type="ECO:0000256" key="4">
    <source>
        <dbReference type="ARBA" id="ARBA00022729"/>
    </source>
</evidence>
<proteinExistence type="inferred from homology"/>
<dbReference type="InterPro" id="IPR029052">
    <property type="entry name" value="Metallo-depent_PP-like"/>
</dbReference>
<dbReference type="SUPFAM" id="SSF56300">
    <property type="entry name" value="Metallo-dependent phosphatases"/>
    <property type="match status" value="1"/>
</dbReference>
<evidence type="ECO:0000256" key="2">
    <source>
        <dbReference type="ARBA" id="ARBA00008723"/>
    </source>
</evidence>
<keyword evidence="7" id="KW-0041">Annexin</keyword>
<evidence type="ECO:0000256" key="7">
    <source>
        <dbReference type="ARBA" id="ARBA00023216"/>
    </source>
</evidence>
<dbReference type="Pfam" id="PF00149">
    <property type="entry name" value="Metallophos"/>
    <property type="match status" value="1"/>
</dbReference>
<dbReference type="PROSITE" id="PS51897">
    <property type="entry name" value="ANNEXIN_2"/>
    <property type="match status" value="3"/>
</dbReference>
<protein>
    <recommendedName>
        <fullName evidence="3">acid phosphatase</fullName>
        <ecNumber evidence="3">3.1.3.2</ecNumber>
    </recommendedName>
</protein>
<dbReference type="Gene3D" id="3.60.21.10">
    <property type="match status" value="1"/>
</dbReference>
<evidence type="ECO:0000256" key="3">
    <source>
        <dbReference type="ARBA" id="ARBA00012646"/>
    </source>
</evidence>
<sequence length="579" mass="65919">MSTLLIPAIMPSARDDAKQLHAAFKGLGCDHSAIINILAHRNAAQLESIQQEYESKFSSDLKKRLASELHGHFKKLVLVWMEDPVARDAIMLKEALKGTISTDHKASTDIICSRTPSQLRQLKLVYNSIFQLLLAFVNTTRYEGPEIQTKMIEDDCKAISTAGDTKSAAEKIFIPIFTDRSRAHLAALISAYKNMFGKPLEKAIRKETSRNFEYGLLVILRCADNSAMYFAKVLRKAMRGLGTDDSTLIWIVATRAEVDMHHIKVEYRKKYGKTSITEPQRFEHPAKDDGSLSFLVVGDWGRRGMYNQSEVALQMGRIGEKLDIDFVVSTGDNFYANGLKGTNDPLFEESFTKVYTAKSLQKKCLVLGNHDYRGDVEAQLSPVLRTIDSRWICQRSFTVNAEIADFFFVDTTPFLDKYGKNKDHKYNRRGLLPRRTYLANLLMDLESELNESTAKWKIVIGHHAIRSAGYHGDTRELVKHLLPILKANNVDLYINGHDHCLEHITSRDSPIQYLTSGAGSKAWRGYFKPNYRHNLRFFYDGQGFMSVRLTQTDAQIMFYNVFGEVLHKWKVTKELYSAI</sequence>
<feature type="domain" description="Calcineurin-like phosphoesterase" evidence="8">
    <location>
        <begin position="293"/>
        <end position="500"/>
    </location>
</feature>
<comment type="similarity">
    <text evidence="2">Belongs to the metallophosphoesterase superfamily. Purple acid phosphatase family.</text>
</comment>
<keyword evidence="6" id="KW-0378">Hydrolase</keyword>
<keyword evidence="4" id="KW-0732">Signal</keyword>
<gene>
    <name evidence="9" type="ORF">JRO89_XS05G0197900</name>
</gene>
<dbReference type="InterPro" id="IPR018502">
    <property type="entry name" value="Annexin_repeat"/>
</dbReference>
<dbReference type="Pfam" id="PF00191">
    <property type="entry name" value="Annexin"/>
    <property type="match status" value="3"/>
</dbReference>
<dbReference type="EMBL" id="JAFEMO010000005">
    <property type="protein sequence ID" value="KAH7570812.1"/>
    <property type="molecule type" value="Genomic_DNA"/>
</dbReference>
<dbReference type="EC" id="3.1.3.2" evidence="3"/>
<keyword evidence="10" id="KW-1185">Reference proteome</keyword>
<dbReference type="InterPro" id="IPR037104">
    <property type="entry name" value="Annexin_sf"/>
</dbReference>
<dbReference type="InterPro" id="IPR051558">
    <property type="entry name" value="Metallophosphoesterase_PAP"/>
</dbReference>